<gene>
    <name evidence="1" type="ORF">CC78DRAFT_206179</name>
</gene>
<evidence type="ECO:0000313" key="2">
    <source>
        <dbReference type="Proteomes" id="UP000800093"/>
    </source>
</evidence>
<protein>
    <submittedName>
        <fullName evidence="1">Uncharacterized protein</fullName>
    </submittedName>
</protein>
<reference evidence="2" key="1">
    <citation type="journal article" date="2020" name="Stud. Mycol.">
        <title>101 Dothideomycetes genomes: A test case for predicting lifestyles and emergence of pathogens.</title>
        <authorList>
            <person name="Haridas S."/>
            <person name="Albert R."/>
            <person name="Binder M."/>
            <person name="Bloem J."/>
            <person name="LaButti K."/>
            <person name="Salamov A."/>
            <person name="Andreopoulos B."/>
            <person name="Baker S."/>
            <person name="Barry K."/>
            <person name="Bills G."/>
            <person name="Bluhm B."/>
            <person name="Cannon C."/>
            <person name="Castanera R."/>
            <person name="Culley D."/>
            <person name="Daum C."/>
            <person name="Ezra D."/>
            <person name="Gonzalez J."/>
            <person name="Henrissat B."/>
            <person name="Kuo A."/>
            <person name="Liang C."/>
            <person name="Lipzen A."/>
            <person name="Lutzoni F."/>
            <person name="Magnuson J."/>
            <person name="Mondo S."/>
            <person name="Nolan M."/>
            <person name="Ohm R."/>
            <person name="Pangilinan J."/>
            <person name="Park H.-J."/>
            <person name="Ramirez L."/>
            <person name="Alfaro M."/>
            <person name="Sun H."/>
            <person name="Tritt A."/>
            <person name="Yoshinaga Y."/>
            <person name="Zwiers L.-H."/>
            <person name="Turgeon B."/>
            <person name="Goodwin S."/>
            <person name="Spatafora J."/>
            <person name="Crous P."/>
            <person name="Grigoriev I."/>
        </authorList>
    </citation>
    <scope>NUCLEOTIDE SEQUENCE [LARGE SCALE GENOMIC DNA]</scope>
    <source>
        <strain evidence="2">CBS 304.66</strain>
    </source>
</reference>
<comment type="caution">
    <text evidence="1">The sequence shown here is derived from an EMBL/GenBank/DDBJ whole genome shotgun (WGS) entry which is preliminary data.</text>
</comment>
<dbReference type="EMBL" id="ML986899">
    <property type="protein sequence ID" value="KAF2257627.1"/>
    <property type="molecule type" value="Genomic_DNA"/>
</dbReference>
<organism evidence="1 2">
    <name type="scientific">Lojkania enalia</name>
    <dbReference type="NCBI Taxonomy" id="147567"/>
    <lineage>
        <taxon>Eukaryota</taxon>
        <taxon>Fungi</taxon>
        <taxon>Dikarya</taxon>
        <taxon>Ascomycota</taxon>
        <taxon>Pezizomycotina</taxon>
        <taxon>Dothideomycetes</taxon>
        <taxon>Pleosporomycetidae</taxon>
        <taxon>Pleosporales</taxon>
        <taxon>Pleosporales incertae sedis</taxon>
        <taxon>Lojkania</taxon>
    </lineage>
</organism>
<dbReference type="Proteomes" id="UP000800093">
    <property type="component" value="Unassembled WGS sequence"/>
</dbReference>
<dbReference type="OrthoDB" id="4760831at2759"/>
<accession>A0A9P4JXQ5</accession>
<proteinExistence type="predicted"/>
<keyword evidence="2" id="KW-1185">Reference proteome</keyword>
<evidence type="ECO:0000313" key="1">
    <source>
        <dbReference type="EMBL" id="KAF2257627.1"/>
    </source>
</evidence>
<name>A0A9P4JXQ5_9PLEO</name>
<sequence>MVSREEAIYQYSTCDPENICHSMILQTLQKAIPREALPIYMETESSRAHTLRFFDLGHRIAQIEFNKSIAGCYRDGKTEYDAVGVLLLTWVDDDMNCKEREVNDLEKVFSSRFNYHTEQYEIPSKDSRDLLLSRMKAFLRCYDSPNKMSIIYYGGHARTIVEGDDLELFPRITPKASTEDPNTSNQTDVEAVDMIPSPLTSPTTVFQTFQDQFDKTSIRFTEMCELVQNSDVDTLLIIDCCYAAKALNRIQLAGRKCELFCSISEGQVARAAGQEGSFTKVLTDTLAKMIQNDPNGVSTKDLYNAIYLKQHHNYKPLLFDQSKFDFGKIWLRPLPNKVSLGESRQLSARDGVATESKYSIDVRFQLTKGITLVELNHLAKKLQYIPHVQRIDFQSMHSPLDDLEELLRTIRAASRLRPLLSRIRERRELRQRRQIRRTDTSPPSPIATTRDQFLSEKPRNVELFDWTSLNDGAETLRVLQNPAPVTSNGLVKLRTPKNNIEDGNQDVAPKLLKKVVVRNIALKMYGWVVALLEGHKRNRGGAITWTQALRLSQQARRSVIYFALGLIASRIFGGVIQGSAAAFGFQARRLV</sequence>
<dbReference type="AlphaFoldDB" id="A0A9P4JXQ5"/>